<dbReference type="PANTHER" id="PTHR33877">
    <property type="entry name" value="SLL1193 PROTEIN"/>
    <property type="match status" value="1"/>
</dbReference>
<evidence type="ECO:0000313" key="2">
    <source>
        <dbReference type="EMBL" id="SJM56535.1"/>
    </source>
</evidence>
<dbReference type="Gene3D" id="1.10.30.50">
    <property type="match status" value="1"/>
</dbReference>
<reference evidence="2 3" key="1">
    <citation type="submission" date="2017-02" db="EMBL/GenBank/DDBJ databases">
        <authorList>
            <person name="Peterson S.W."/>
        </authorList>
    </citation>
    <scope>NUCLEOTIDE SEQUENCE [LARGE SCALE GENOMIC DNA]</scope>
    <source>
        <strain evidence="2 3">LMG 22410</strain>
    </source>
</reference>
<evidence type="ECO:0000259" key="1">
    <source>
        <dbReference type="SMART" id="SM00507"/>
    </source>
</evidence>
<dbReference type="GO" id="GO:0003676">
    <property type="term" value="F:nucleic acid binding"/>
    <property type="evidence" value="ECO:0007669"/>
    <property type="project" value="InterPro"/>
</dbReference>
<gene>
    <name evidence="2" type="ORF">CZ674_05010</name>
</gene>
<dbReference type="SMART" id="SM00507">
    <property type="entry name" value="HNHc"/>
    <property type="match status" value="1"/>
</dbReference>
<keyword evidence="3" id="KW-1185">Reference proteome</keyword>
<dbReference type="GO" id="GO:0004519">
    <property type="term" value="F:endonuclease activity"/>
    <property type="evidence" value="ECO:0007669"/>
    <property type="project" value="UniProtKB-KW"/>
</dbReference>
<sequence length="173" mass="19135">MAKVVVLNATLEPIGVASLQRAVAFVLKERAQIVLASDETIRSNSLEMPVPRVVVFNEYVAIPHSRLYDRMPWSRRGVLDRDRRTCAYCGGKGDTIDHITPVSRGGESTWLNTITACVRCNGKKGDRMPHEASMPLEFEPRAVWRREVMMLAVEAAGVDLEELGIRASAGAKT</sequence>
<dbReference type="InterPro" id="IPR052892">
    <property type="entry name" value="NA-targeting_endonuclease"/>
</dbReference>
<dbReference type="AlphaFoldDB" id="A0A1R4FKR2"/>
<keyword evidence="2" id="KW-0378">Hydrolase</keyword>
<dbReference type="EMBL" id="FUHU01000026">
    <property type="protein sequence ID" value="SJM56535.1"/>
    <property type="molecule type" value="Genomic_DNA"/>
</dbReference>
<proteinExistence type="predicted"/>
<organism evidence="2 3">
    <name type="scientific">Agrococcus casei LMG 22410</name>
    <dbReference type="NCBI Taxonomy" id="1255656"/>
    <lineage>
        <taxon>Bacteria</taxon>
        <taxon>Bacillati</taxon>
        <taxon>Actinomycetota</taxon>
        <taxon>Actinomycetes</taxon>
        <taxon>Micrococcales</taxon>
        <taxon>Microbacteriaceae</taxon>
        <taxon>Agrococcus</taxon>
    </lineage>
</organism>
<dbReference type="Proteomes" id="UP000195787">
    <property type="component" value="Unassembled WGS sequence"/>
</dbReference>
<dbReference type="GeneID" id="303172567"/>
<evidence type="ECO:0000313" key="3">
    <source>
        <dbReference type="Proteomes" id="UP000195787"/>
    </source>
</evidence>
<feature type="domain" description="HNH nuclease" evidence="1">
    <location>
        <begin position="73"/>
        <end position="122"/>
    </location>
</feature>
<dbReference type="PANTHER" id="PTHR33877:SF2">
    <property type="entry name" value="OS07G0170200 PROTEIN"/>
    <property type="match status" value="1"/>
</dbReference>
<name>A0A1R4FKR2_9MICO</name>
<dbReference type="InterPro" id="IPR003615">
    <property type="entry name" value="HNH_nuc"/>
</dbReference>
<dbReference type="RefSeq" id="WP_086991455.1">
    <property type="nucleotide sequence ID" value="NZ_FUHU01000026.1"/>
</dbReference>
<keyword evidence="2" id="KW-0540">Nuclease</keyword>
<dbReference type="OrthoDB" id="9802901at2"/>
<keyword evidence="2" id="KW-0255">Endonuclease</keyword>
<dbReference type="CDD" id="cd00085">
    <property type="entry name" value="HNHc"/>
    <property type="match status" value="1"/>
</dbReference>
<accession>A0A1R4FKR2</accession>
<dbReference type="GO" id="GO:0008270">
    <property type="term" value="F:zinc ion binding"/>
    <property type="evidence" value="ECO:0007669"/>
    <property type="project" value="InterPro"/>
</dbReference>
<protein>
    <submittedName>
        <fullName evidence="2">HNH endonuclease family protein</fullName>
    </submittedName>
</protein>
<dbReference type="Pfam" id="PF01844">
    <property type="entry name" value="HNH"/>
    <property type="match status" value="1"/>
</dbReference>
<dbReference type="InterPro" id="IPR002711">
    <property type="entry name" value="HNH"/>
</dbReference>